<proteinExistence type="predicted"/>
<reference evidence="1 2" key="3">
    <citation type="journal article" date="2022" name="Microbiol. Spectr.">
        <title>Folding features and dynamics of 3D genome architecture in plant fungal pathogens.</title>
        <authorList>
            <person name="Xia C."/>
        </authorList>
    </citation>
    <scope>NUCLEOTIDE SEQUENCE [LARGE SCALE GENOMIC DNA]</scope>
    <source>
        <strain evidence="1 2">93-210</strain>
    </source>
</reference>
<reference evidence="2" key="2">
    <citation type="journal article" date="2018" name="Mol. Plant Microbe Interact.">
        <title>Genome sequence resources for the wheat stripe rust pathogen (Puccinia striiformis f. sp. tritici) and the barley stripe rust pathogen (Puccinia striiformis f. sp. hordei).</title>
        <authorList>
            <person name="Xia C."/>
            <person name="Wang M."/>
            <person name="Yin C."/>
            <person name="Cornejo O.E."/>
            <person name="Hulbert S.H."/>
            <person name="Chen X."/>
        </authorList>
    </citation>
    <scope>NUCLEOTIDE SEQUENCE [LARGE SCALE GENOMIC DNA]</scope>
    <source>
        <strain evidence="2">93-210</strain>
    </source>
</reference>
<dbReference type="Proteomes" id="UP001060170">
    <property type="component" value="Chromosome 11"/>
</dbReference>
<gene>
    <name evidence="1" type="ORF">MJO28_011423</name>
</gene>
<keyword evidence="2" id="KW-1185">Reference proteome</keyword>
<dbReference type="EMBL" id="CM045875">
    <property type="protein sequence ID" value="KAI7943895.1"/>
    <property type="molecule type" value="Genomic_DNA"/>
</dbReference>
<protein>
    <submittedName>
        <fullName evidence="1">Uncharacterized protein</fullName>
    </submittedName>
</protein>
<accession>A0ACC0E2I7</accession>
<reference evidence="2" key="1">
    <citation type="journal article" date="2018" name="BMC Genomics">
        <title>Genomic insights into host adaptation between the wheat stripe rust pathogen (Puccinia striiformis f. sp. tritici) and the barley stripe rust pathogen (Puccinia striiformis f. sp. hordei).</title>
        <authorList>
            <person name="Xia C."/>
            <person name="Wang M."/>
            <person name="Yin C."/>
            <person name="Cornejo O.E."/>
            <person name="Hulbert S.H."/>
            <person name="Chen X."/>
        </authorList>
    </citation>
    <scope>NUCLEOTIDE SEQUENCE [LARGE SCALE GENOMIC DNA]</scope>
    <source>
        <strain evidence="2">93-210</strain>
    </source>
</reference>
<sequence length="141" mass="15847">MPSKCGLNSEVAAVIYILKTYLLQLAQPSLQVLTQKKVFGKWLTATSPTLSDQLTKWLQMIMNLIRHQTTRIKMMLGTIQMRRPILAAIPQPLLILVVIQLPLPFTLVINGLNNWGTTHWSLLQHVTVDKIITADIPLAQA</sequence>
<name>A0ACC0E2I7_9BASI</name>
<evidence type="ECO:0000313" key="2">
    <source>
        <dbReference type="Proteomes" id="UP001060170"/>
    </source>
</evidence>
<organism evidence="1 2">
    <name type="scientific">Puccinia striiformis f. sp. tritici</name>
    <dbReference type="NCBI Taxonomy" id="168172"/>
    <lineage>
        <taxon>Eukaryota</taxon>
        <taxon>Fungi</taxon>
        <taxon>Dikarya</taxon>
        <taxon>Basidiomycota</taxon>
        <taxon>Pucciniomycotina</taxon>
        <taxon>Pucciniomycetes</taxon>
        <taxon>Pucciniales</taxon>
        <taxon>Pucciniaceae</taxon>
        <taxon>Puccinia</taxon>
    </lineage>
</organism>
<evidence type="ECO:0000313" key="1">
    <source>
        <dbReference type="EMBL" id="KAI7943895.1"/>
    </source>
</evidence>
<comment type="caution">
    <text evidence="1">The sequence shown here is derived from an EMBL/GenBank/DDBJ whole genome shotgun (WGS) entry which is preliminary data.</text>
</comment>